<evidence type="ECO:0000313" key="1">
    <source>
        <dbReference type="EMBL" id="NMH87538.1"/>
    </source>
</evidence>
<evidence type="ECO:0008006" key="3">
    <source>
        <dbReference type="Google" id="ProtNLM"/>
    </source>
</evidence>
<dbReference type="InterPro" id="IPR011044">
    <property type="entry name" value="Quino_amine_DH_bsu"/>
</dbReference>
<dbReference type="Proteomes" id="UP000746690">
    <property type="component" value="Unassembled WGS sequence"/>
</dbReference>
<reference evidence="1 2" key="1">
    <citation type="submission" date="2020-04" db="EMBL/GenBank/DDBJ databases">
        <title>A Flavivirga sp. nov.</title>
        <authorList>
            <person name="Sun X."/>
        </authorList>
    </citation>
    <scope>NUCLEOTIDE SEQUENCE [LARGE SCALE GENOMIC DNA]</scope>
    <source>
        <strain evidence="1 2">Y03</strain>
    </source>
</reference>
<comment type="caution">
    <text evidence="1">The sequence shown here is derived from an EMBL/GenBank/DDBJ whole genome shotgun (WGS) entry which is preliminary data.</text>
</comment>
<name>A0ABX1RXL7_9FLAO</name>
<dbReference type="RefSeq" id="WP_169672137.1">
    <property type="nucleotide sequence ID" value="NZ_JABBHF010000004.1"/>
</dbReference>
<dbReference type="SUPFAM" id="SSF50969">
    <property type="entry name" value="YVTN repeat-like/Quinoprotein amine dehydrogenase"/>
    <property type="match status" value="1"/>
</dbReference>
<dbReference type="PROSITE" id="PS51257">
    <property type="entry name" value="PROKAR_LIPOPROTEIN"/>
    <property type="match status" value="1"/>
</dbReference>
<keyword evidence="2" id="KW-1185">Reference proteome</keyword>
<dbReference type="Pfam" id="PF15869">
    <property type="entry name" value="TolB_like"/>
    <property type="match status" value="1"/>
</dbReference>
<protein>
    <recommendedName>
        <fullName evidence="3">TolB-like 6-blade propeller-like</fullName>
    </recommendedName>
</protein>
<accession>A0ABX1RXL7</accession>
<evidence type="ECO:0000313" key="2">
    <source>
        <dbReference type="Proteomes" id="UP000746690"/>
    </source>
</evidence>
<sequence>MKEIICLFIMSILIASCNNNRIKPDYIIEKFPKEVDLVSKKIQLASNTLNVNRVLVIDSFFVISQKRKDSMFSIFKLPSFNHLYSFGNKGNGPLEFNSASIQTFKPVHNETATFAMGNKMTNIQYYKIQDLLNKNITPYKISKLPPKLNSFRDIIYAKDSLIFGAPYGNNIDLFKYDNSESLLENFAEYLNDYPRMDSHTKREVYSCYMTIKPDNKKFVRTYSTMGRIEIFNISQNRKRPITLEYKYFPTLEKNLKINKLSKTDQPLDKTKVFSWGIKANNDYIFVQIYNADYNTFIKNNFPLESFIPEIHIFDWHGKPIARCKLDSHFDFFDVDKENSYLYTTSLFENNIIRRYDLTKLNSN</sequence>
<gene>
    <name evidence="1" type="ORF">HHX25_08485</name>
</gene>
<dbReference type="EMBL" id="JABBHF010000004">
    <property type="protein sequence ID" value="NMH87538.1"/>
    <property type="molecule type" value="Genomic_DNA"/>
</dbReference>
<proteinExistence type="predicted"/>
<organism evidence="1 2">
    <name type="scientific">Flavivirga algicola</name>
    <dbReference type="NCBI Taxonomy" id="2729136"/>
    <lineage>
        <taxon>Bacteria</taxon>
        <taxon>Pseudomonadati</taxon>
        <taxon>Bacteroidota</taxon>
        <taxon>Flavobacteriia</taxon>
        <taxon>Flavobacteriales</taxon>
        <taxon>Flavobacteriaceae</taxon>
        <taxon>Flavivirga</taxon>
    </lineage>
</organism>